<dbReference type="EMBL" id="AEUN01000440">
    <property type="protein sequence ID" value="EHJ07684.1"/>
    <property type="molecule type" value="Genomic_DNA"/>
</dbReference>
<proteinExistence type="predicted"/>
<organism evidence="1 2">
    <name type="scientific">Staphylococcus simiae CCM 7213 = CCUG 51256</name>
    <dbReference type="NCBI Taxonomy" id="911238"/>
    <lineage>
        <taxon>Bacteria</taxon>
        <taxon>Bacillati</taxon>
        <taxon>Bacillota</taxon>
        <taxon>Bacilli</taxon>
        <taxon>Bacillales</taxon>
        <taxon>Staphylococcaceae</taxon>
        <taxon>Staphylococcus</taxon>
    </lineage>
</organism>
<reference evidence="1 2" key="1">
    <citation type="journal article" date="2012" name="BMC Genomics">
        <title>Comparative genomic analysis of the genus Staphylococcus including Staphylococcus aureus and its newly described sister species Staphylococcus simiae.</title>
        <authorList>
            <person name="Suzuki H."/>
            <person name="Lefebure T."/>
            <person name="Pavinski Bitar P."/>
            <person name="Stanhope M.J."/>
        </authorList>
    </citation>
    <scope>NUCLEOTIDE SEQUENCE [LARGE SCALE GENOMIC DNA]</scope>
    <source>
        <strain evidence="1 2">CCM 7213</strain>
    </source>
</reference>
<accession>G5JJF2</accession>
<evidence type="ECO:0000313" key="1">
    <source>
        <dbReference type="EMBL" id="EHJ07684.1"/>
    </source>
</evidence>
<dbReference type="Proteomes" id="UP000005413">
    <property type="component" value="Unassembled WGS sequence"/>
</dbReference>
<feature type="non-terminal residue" evidence="1">
    <location>
        <position position="43"/>
    </location>
</feature>
<sequence>MDMLITHIFSSTDKGLSMNKAEKYAHQLVNIASESYPNVDRHS</sequence>
<gene>
    <name evidence="1" type="ORF">SS7213T_08027</name>
</gene>
<protein>
    <submittedName>
        <fullName evidence="1">Transposase</fullName>
    </submittedName>
</protein>
<comment type="caution">
    <text evidence="1">The sequence shown here is derived from an EMBL/GenBank/DDBJ whole genome shotgun (WGS) entry which is preliminary data.</text>
</comment>
<keyword evidence="2" id="KW-1185">Reference proteome</keyword>
<name>G5JJF2_9STAP</name>
<evidence type="ECO:0000313" key="2">
    <source>
        <dbReference type="Proteomes" id="UP000005413"/>
    </source>
</evidence>
<dbReference type="AlphaFoldDB" id="G5JJF2"/>